<sequence length="309" mass="33875">MNPFSTPNPSTSQLALSINTKIEPVGVEVPPPTPSPTEAEFNYLHNVKGRKNVWRWLRYIIPALLIFTALILISVFKDQIVDGLSPLTDWMQAHNLAGAGIIIGAMIIVSFPPLIGHEILVILCGVSYQIGEALLVDTLGTLAGEIASYCVFKYACSARGQKLEENNIEYGAIAHIVRERGFWIVLVMRYSAIPAHLSTPMFATVGVPPLVFLLAAILSVPKSFVAVYVGWSARPENDNSELAKIMSKVVLGISLCITLATLYWLYRKMEAAKEAYIYSRRKARQAREAKGPVTIALNETAIQNPAALP</sequence>
<evidence type="ECO:0000256" key="1">
    <source>
        <dbReference type="ARBA" id="ARBA00002978"/>
    </source>
</evidence>
<proteinExistence type="inferred from homology"/>
<evidence type="ECO:0000256" key="8">
    <source>
        <dbReference type="ARBA" id="ARBA00023034"/>
    </source>
</evidence>
<evidence type="ECO:0000256" key="9">
    <source>
        <dbReference type="ARBA" id="ARBA00023136"/>
    </source>
</evidence>
<dbReference type="PANTHER" id="PTHR47549:SF2">
    <property type="entry name" value="GOLGI APPARATUS MEMBRANE PROTEIN TVP38"/>
    <property type="match status" value="1"/>
</dbReference>
<comment type="caution">
    <text evidence="12">The sequence shown here is derived from an EMBL/GenBank/DDBJ whole genome shotgun (WGS) entry which is preliminary data.</text>
</comment>
<dbReference type="AlphaFoldDB" id="A0AAW0BPV7"/>
<comment type="function">
    <text evidence="1">Golgi membrane protein involved in vesicular trafficking and spindle migration.</text>
</comment>
<keyword evidence="13" id="KW-1185">Reference proteome</keyword>
<dbReference type="GO" id="GO:0000139">
    <property type="term" value="C:Golgi membrane"/>
    <property type="evidence" value="ECO:0007669"/>
    <property type="project" value="UniProtKB-SubCell"/>
</dbReference>
<feature type="transmembrane region" description="Helical" evidence="10">
    <location>
        <begin position="245"/>
        <end position="266"/>
    </location>
</feature>
<keyword evidence="7 10" id="KW-1133">Transmembrane helix</keyword>
<evidence type="ECO:0000256" key="7">
    <source>
        <dbReference type="ARBA" id="ARBA00022989"/>
    </source>
</evidence>
<dbReference type="EMBL" id="JAWWNJ010000028">
    <property type="protein sequence ID" value="KAK7028301.1"/>
    <property type="molecule type" value="Genomic_DNA"/>
</dbReference>
<feature type="transmembrane region" description="Helical" evidence="10">
    <location>
        <begin position="56"/>
        <end position="76"/>
    </location>
</feature>
<keyword evidence="8" id="KW-0333">Golgi apparatus</keyword>
<feature type="transmembrane region" description="Helical" evidence="10">
    <location>
        <begin position="96"/>
        <end position="115"/>
    </location>
</feature>
<evidence type="ECO:0000256" key="3">
    <source>
        <dbReference type="ARBA" id="ARBA00008640"/>
    </source>
</evidence>
<gene>
    <name evidence="12" type="ORF">R3P38DRAFT_3314789</name>
</gene>
<evidence type="ECO:0000313" key="13">
    <source>
        <dbReference type="Proteomes" id="UP001362999"/>
    </source>
</evidence>
<evidence type="ECO:0000259" key="11">
    <source>
        <dbReference type="Pfam" id="PF09335"/>
    </source>
</evidence>
<keyword evidence="9 10" id="KW-0472">Membrane</keyword>
<reference evidence="12 13" key="1">
    <citation type="journal article" date="2024" name="J Genomics">
        <title>Draft genome sequencing and assembly of Favolaschia claudopus CIRM-BRFM 2984 isolated from oak limbs.</title>
        <authorList>
            <person name="Navarro D."/>
            <person name="Drula E."/>
            <person name="Chaduli D."/>
            <person name="Cazenave R."/>
            <person name="Ahrendt S."/>
            <person name="Wang J."/>
            <person name="Lipzen A."/>
            <person name="Daum C."/>
            <person name="Barry K."/>
            <person name="Grigoriev I.V."/>
            <person name="Favel A."/>
            <person name="Rosso M.N."/>
            <person name="Martin F."/>
        </authorList>
    </citation>
    <scope>NUCLEOTIDE SEQUENCE [LARGE SCALE GENOMIC DNA]</scope>
    <source>
        <strain evidence="12 13">CIRM-BRFM 2984</strain>
    </source>
</reference>
<organism evidence="12 13">
    <name type="scientific">Favolaschia claudopus</name>
    <dbReference type="NCBI Taxonomy" id="2862362"/>
    <lineage>
        <taxon>Eukaryota</taxon>
        <taxon>Fungi</taxon>
        <taxon>Dikarya</taxon>
        <taxon>Basidiomycota</taxon>
        <taxon>Agaricomycotina</taxon>
        <taxon>Agaricomycetes</taxon>
        <taxon>Agaricomycetidae</taxon>
        <taxon>Agaricales</taxon>
        <taxon>Marasmiineae</taxon>
        <taxon>Mycenaceae</taxon>
        <taxon>Favolaschia</taxon>
    </lineage>
</organism>
<protein>
    <recommendedName>
        <fullName evidence="4">Golgi apparatus membrane protein TVP38</fullName>
    </recommendedName>
    <alternativeName>
        <fullName evidence="5">Golgi apparatus membrane protein tvp38</fullName>
    </alternativeName>
</protein>
<comment type="similarity">
    <text evidence="3">Belongs to the TVP38/TMEM64 family.</text>
</comment>
<dbReference type="InterPro" id="IPR051076">
    <property type="entry name" value="Golgi_membrane_TVP38/TMEM64"/>
</dbReference>
<dbReference type="InterPro" id="IPR032816">
    <property type="entry name" value="VTT_dom"/>
</dbReference>
<dbReference type="Pfam" id="PF09335">
    <property type="entry name" value="VTT_dom"/>
    <property type="match status" value="1"/>
</dbReference>
<evidence type="ECO:0000256" key="4">
    <source>
        <dbReference type="ARBA" id="ARBA00013533"/>
    </source>
</evidence>
<evidence type="ECO:0000256" key="6">
    <source>
        <dbReference type="ARBA" id="ARBA00022692"/>
    </source>
</evidence>
<feature type="domain" description="VTT" evidence="11">
    <location>
        <begin position="117"/>
        <end position="231"/>
    </location>
</feature>
<evidence type="ECO:0000256" key="2">
    <source>
        <dbReference type="ARBA" id="ARBA00004653"/>
    </source>
</evidence>
<evidence type="ECO:0000313" key="12">
    <source>
        <dbReference type="EMBL" id="KAK7028301.1"/>
    </source>
</evidence>
<dbReference type="PANTHER" id="PTHR47549">
    <property type="entry name" value="GOLGI APPARATUS MEMBRANE PROTEIN TVP38-RELATED"/>
    <property type="match status" value="1"/>
</dbReference>
<dbReference type="Proteomes" id="UP001362999">
    <property type="component" value="Unassembled WGS sequence"/>
</dbReference>
<comment type="subcellular location">
    <subcellularLocation>
        <location evidence="2">Golgi apparatus membrane</location>
        <topology evidence="2">Multi-pass membrane protein</topology>
    </subcellularLocation>
</comment>
<evidence type="ECO:0000256" key="5">
    <source>
        <dbReference type="ARBA" id="ARBA00020673"/>
    </source>
</evidence>
<accession>A0AAW0BPV7</accession>
<evidence type="ECO:0000256" key="10">
    <source>
        <dbReference type="SAM" id="Phobius"/>
    </source>
</evidence>
<name>A0AAW0BPV7_9AGAR</name>
<keyword evidence="6 10" id="KW-0812">Transmembrane</keyword>